<evidence type="ECO:0000313" key="1">
    <source>
        <dbReference type="EMBL" id="SOS26825.1"/>
    </source>
</evidence>
<reference evidence="1 2" key="1">
    <citation type="submission" date="2017-11" db="EMBL/GenBank/DDBJ databases">
        <authorList>
            <person name="Blom J."/>
        </authorList>
    </citation>
    <scope>NUCLEOTIDE SEQUENCE [LARGE SCALE GENOMIC DNA]</scope>
    <source>
        <strain evidence="1 2">CFBP3846</strain>
    </source>
</reference>
<dbReference type="Proteomes" id="UP000239665">
    <property type="component" value="Chromosome 1"/>
</dbReference>
<evidence type="ECO:0000313" key="2">
    <source>
        <dbReference type="Proteomes" id="UP000239665"/>
    </source>
</evidence>
<protein>
    <submittedName>
        <fullName evidence="1">Uncharacterized protein</fullName>
    </submittedName>
</protein>
<proteinExistence type="predicted"/>
<gene>
    <name evidence="1" type="ORF">CFBP3846_02406</name>
</gene>
<organism evidence="1 2">
    <name type="scientific">Pseudomonas syringae pv. avii</name>
    <dbReference type="NCBI Taxonomy" id="663959"/>
    <lineage>
        <taxon>Bacteria</taxon>
        <taxon>Pseudomonadati</taxon>
        <taxon>Pseudomonadota</taxon>
        <taxon>Gammaproteobacteria</taxon>
        <taxon>Pseudomonadales</taxon>
        <taxon>Pseudomonadaceae</taxon>
        <taxon>Pseudomonas</taxon>
        <taxon>Pseudomonas syringae</taxon>
    </lineage>
</organism>
<dbReference type="EMBL" id="LT963402">
    <property type="protein sequence ID" value="SOS26825.1"/>
    <property type="molecule type" value="Genomic_DNA"/>
</dbReference>
<dbReference type="Gene3D" id="3.40.50.720">
    <property type="entry name" value="NAD(P)-binding Rossmann-like Domain"/>
    <property type="match status" value="1"/>
</dbReference>
<accession>A0ABY1U611</accession>
<name>A0ABY1U611_PSESX</name>
<keyword evidence="2" id="KW-1185">Reference proteome</keyword>
<sequence length="63" mass="6578">MVDSAGSGQVRAGLAIPYGDIPRDDVAAFLAALVDQPEISRQIIELTEGTTPVELAIKALGTR</sequence>